<dbReference type="GeneID" id="55987549"/>
<evidence type="ECO:0000256" key="1">
    <source>
        <dbReference type="ARBA" id="ARBA00022630"/>
    </source>
</evidence>
<gene>
    <name evidence="6" type="ORF">TRUGW13939_00032</name>
</gene>
<keyword evidence="4" id="KW-0812">Transmembrane</keyword>
<dbReference type="InterPro" id="IPR051104">
    <property type="entry name" value="FAD_monoxygenase"/>
</dbReference>
<feature type="domain" description="FAD-binding" evidence="5">
    <location>
        <begin position="10"/>
        <end position="365"/>
    </location>
</feature>
<dbReference type="GO" id="GO:0016491">
    <property type="term" value="F:oxidoreductase activity"/>
    <property type="evidence" value="ECO:0007669"/>
    <property type="project" value="UniProtKB-KW"/>
</dbReference>
<dbReference type="Gene3D" id="3.50.50.60">
    <property type="entry name" value="FAD/NAD(P)-binding domain"/>
    <property type="match status" value="1"/>
</dbReference>
<dbReference type="InterPro" id="IPR036188">
    <property type="entry name" value="FAD/NAD-bd_sf"/>
</dbReference>
<sequence>MSSPRKPINIAIVGGGFAGLALLIGLQKYPHIDAHVYESQDEFTEIGAGAVLGPNAQQAMSLIDPRILEGFQRRAIFGFQEPNAEGFHSWATVVKGQTPDVDEIVMHYKHKLKDSTIHRAHFIDELNKLVEPHRAHFGKRLSEVREGTGGDSDPITLVFGDGSTAEADIVIGSDGIHSVVRKHILGVNHPATNAFFTGAIAYRCTVPMAKAKDTLGERAIQPQFAMKCGKDGMVFGFPMSNFSLYYIAVVTFNNAPVPHDQWKVKPNVSDLRARFADFEDFVRKQVELVPDDSSTLGWSIWEMPPAPTYFNGRVAIVGDAAHASPPFQGAGAGQSIEDALVMEQLLGKYLDPARESIHPLTTTEATLMIFQAYDTVRRFRSQKVVTTSAETGRLLSGNEPGVSLHAKDIHARLTDREQWIFEHDQVQQVKDAKHVFEEAELALARGSNRL</sequence>
<keyword evidence="3" id="KW-0560">Oxidoreductase</keyword>
<accession>A0A7H8QHF5</accession>
<name>A0A7H8QHF5_TALRU</name>
<dbReference type="GO" id="GO:0044550">
    <property type="term" value="P:secondary metabolite biosynthetic process"/>
    <property type="evidence" value="ECO:0007669"/>
    <property type="project" value="TreeGrafter"/>
</dbReference>
<keyword evidence="4" id="KW-0472">Membrane</keyword>
<evidence type="ECO:0000313" key="6">
    <source>
        <dbReference type="EMBL" id="QKX52961.1"/>
    </source>
</evidence>
<feature type="transmembrane region" description="Helical" evidence="4">
    <location>
        <begin position="7"/>
        <end position="26"/>
    </location>
</feature>
<dbReference type="SUPFAM" id="SSF51905">
    <property type="entry name" value="FAD/NAD(P)-binding domain"/>
    <property type="match status" value="1"/>
</dbReference>
<keyword evidence="4" id="KW-1133">Transmembrane helix</keyword>
<dbReference type="OrthoDB" id="417877at2759"/>
<keyword evidence="7" id="KW-1185">Reference proteome</keyword>
<dbReference type="Proteomes" id="UP000509510">
    <property type="component" value="Chromosome I"/>
</dbReference>
<dbReference type="PRINTS" id="PR00420">
    <property type="entry name" value="RNGMNOXGNASE"/>
</dbReference>
<keyword evidence="1" id="KW-0285">Flavoprotein</keyword>
<dbReference type="RefSeq" id="XP_035339140.1">
    <property type="nucleotide sequence ID" value="XM_035483247.1"/>
</dbReference>
<keyword evidence="2" id="KW-0274">FAD</keyword>
<dbReference type="PANTHER" id="PTHR46720">
    <property type="entry name" value="HYDROXYLASE, PUTATIVE (AFU_ORTHOLOGUE AFUA_3G01460)-RELATED"/>
    <property type="match status" value="1"/>
</dbReference>
<organism evidence="6 7">
    <name type="scientific">Talaromyces rugulosus</name>
    <name type="common">Penicillium rugulosum</name>
    <dbReference type="NCBI Taxonomy" id="121627"/>
    <lineage>
        <taxon>Eukaryota</taxon>
        <taxon>Fungi</taxon>
        <taxon>Dikarya</taxon>
        <taxon>Ascomycota</taxon>
        <taxon>Pezizomycotina</taxon>
        <taxon>Eurotiomycetes</taxon>
        <taxon>Eurotiomycetidae</taxon>
        <taxon>Eurotiales</taxon>
        <taxon>Trichocomaceae</taxon>
        <taxon>Talaromyces</taxon>
        <taxon>Talaromyces sect. Islandici</taxon>
    </lineage>
</organism>
<dbReference type="EMBL" id="CP055898">
    <property type="protein sequence ID" value="QKX52961.1"/>
    <property type="molecule type" value="Genomic_DNA"/>
</dbReference>
<dbReference type="Pfam" id="PF01494">
    <property type="entry name" value="FAD_binding_3"/>
    <property type="match status" value="1"/>
</dbReference>
<dbReference type="GO" id="GO:0071949">
    <property type="term" value="F:FAD binding"/>
    <property type="evidence" value="ECO:0007669"/>
    <property type="project" value="InterPro"/>
</dbReference>
<protein>
    <recommendedName>
        <fullName evidence="5">FAD-binding domain-containing protein</fullName>
    </recommendedName>
</protein>
<evidence type="ECO:0000256" key="4">
    <source>
        <dbReference type="SAM" id="Phobius"/>
    </source>
</evidence>
<evidence type="ECO:0000256" key="2">
    <source>
        <dbReference type="ARBA" id="ARBA00022827"/>
    </source>
</evidence>
<dbReference type="PANTHER" id="PTHR46720:SF3">
    <property type="entry name" value="FAD-BINDING DOMAIN-CONTAINING PROTEIN-RELATED"/>
    <property type="match status" value="1"/>
</dbReference>
<evidence type="ECO:0000259" key="5">
    <source>
        <dbReference type="Pfam" id="PF01494"/>
    </source>
</evidence>
<dbReference type="InterPro" id="IPR002938">
    <property type="entry name" value="FAD-bd"/>
</dbReference>
<evidence type="ECO:0000313" key="7">
    <source>
        <dbReference type="Proteomes" id="UP000509510"/>
    </source>
</evidence>
<dbReference type="SUPFAM" id="SSF54373">
    <property type="entry name" value="FAD-linked reductases, C-terminal domain"/>
    <property type="match status" value="1"/>
</dbReference>
<evidence type="ECO:0000256" key="3">
    <source>
        <dbReference type="ARBA" id="ARBA00023002"/>
    </source>
</evidence>
<proteinExistence type="predicted"/>
<dbReference type="AlphaFoldDB" id="A0A7H8QHF5"/>
<reference evidence="7" key="1">
    <citation type="submission" date="2020-06" db="EMBL/GenBank/DDBJ databases">
        <title>A chromosome-scale genome assembly of Talaromyces rugulosus W13939.</title>
        <authorList>
            <person name="Wang B."/>
            <person name="Guo L."/>
            <person name="Ye K."/>
            <person name="Wang L."/>
        </authorList>
    </citation>
    <scope>NUCLEOTIDE SEQUENCE [LARGE SCALE GENOMIC DNA]</scope>
    <source>
        <strain evidence="7">W13939</strain>
    </source>
</reference>
<dbReference type="KEGG" id="trg:TRUGW13939_00032"/>